<proteinExistence type="predicted"/>
<reference evidence="1 2" key="1">
    <citation type="submission" date="2017-11" db="EMBL/GenBank/DDBJ databases">
        <title>Draft genome sequence of Bifidobacterium longum UMA026, isolated from Holstein dairy cow feces.</title>
        <authorList>
            <person name="Albert K."/>
            <person name="Sela D.A."/>
        </authorList>
    </citation>
    <scope>NUCLEOTIDE SEQUENCE [LARGE SCALE GENOMIC DNA]</scope>
    <source>
        <strain evidence="1 2">UMA026</strain>
    </source>
</reference>
<protein>
    <recommendedName>
        <fullName evidence="3">IrrE N-terminal-like domain-containing protein</fullName>
    </recommendedName>
</protein>
<evidence type="ECO:0000313" key="1">
    <source>
        <dbReference type="EMBL" id="PWH09303.1"/>
    </source>
</evidence>
<name>A0A2U2RTV4_BIFLN</name>
<organism evidence="1 2">
    <name type="scientific">Bifidobacterium longum</name>
    <dbReference type="NCBI Taxonomy" id="216816"/>
    <lineage>
        <taxon>Bacteria</taxon>
        <taxon>Bacillati</taxon>
        <taxon>Actinomycetota</taxon>
        <taxon>Actinomycetes</taxon>
        <taxon>Bifidobacteriales</taxon>
        <taxon>Bifidobacteriaceae</taxon>
        <taxon>Bifidobacterium</taxon>
    </lineage>
</organism>
<gene>
    <name evidence="1" type="ORF">CWE05_03290</name>
</gene>
<dbReference type="Proteomes" id="UP000245582">
    <property type="component" value="Unassembled WGS sequence"/>
</dbReference>
<accession>A0A2U2RTV4</accession>
<evidence type="ECO:0000313" key="2">
    <source>
        <dbReference type="Proteomes" id="UP000245582"/>
    </source>
</evidence>
<sequence>MGLRVEEDRLPRGMNGYYCDALGLIVLHDKLNARQRLCTLQHELIHAHYHDIGCGSVIGLRAELRARRETALMLISPVEYQLAEATYDGEAYSMAVELGVTMQVLKDYQTLLEQRATSMTGVRIAAPARTA</sequence>
<evidence type="ECO:0008006" key="3">
    <source>
        <dbReference type="Google" id="ProtNLM"/>
    </source>
</evidence>
<dbReference type="AlphaFoldDB" id="A0A2U2RTV4"/>
<dbReference type="EMBL" id="PHUM01000003">
    <property type="protein sequence ID" value="PWH09303.1"/>
    <property type="molecule type" value="Genomic_DNA"/>
</dbReference>
<comment type="caution">
    <text evidence="1">The sequence shown here is derived from an EMBL/GenBank/DDBJ whole genome shotgun (WGS) entry which is preliminary data.</text>
</comment>
<dbReference type="RefSeq" id="WP_109087541.1">
    <property type="nucleotide sequence ID" value="NZ_PHUM01000003.1"/>
</dbReference>